<proteinExistence type="inferred from homology"/>
<comment type="subcellular location">
    <subcellularLocation>
        <location evidence="1">Cell membrane</location>
        <topology evidence="1">Multi-pass membrane protein</topology>
    </subcellularLocation>
</comment>
<evidence type="ECO:0000256" key="11">
    <source>
        <dbReference type="SAM" id="Phobius"/>
    </source>
</evidence>
<dbReference type="Proteomes" id="UP000006898">
    <property type="component" value="Chromosome"/>
</dbReference>
<evidence type="ECO:0000256" key="10">
    <source>
        <dbReference type="SAM" id="MobiDB-lite"/>
    </source>
</evidence>
<dbReference type="Pfam" id="PF13246">
    <property type="entry name" value="Cation_ATPase"/>
    <property type="match status" value="1"/>
</dbReference>
<dbReference type="PANTHER" id="PTHR43294:SF21">
    <property type="entry name" value="CATION TRANSPORTING ATPASE"/>
    <property type="match status" value="1"/>
</dbReference>
<dbReference type="InterPro" id="IPR008250">
    <property type="entry name" value="ATPase_P-typ_transduc_dom_A_sf"/>
</dbReference>
<evidence type="ECO:0000313" key="13">
    <source>
        <dbReference type="EMBL" id="CBE68169.1"/>
    </source>
</evidence>
<dbReference type="HOGENOM" id="CLU_002360_3_3_0"/>
<dbReference type="InterPro" id="IPR050510">
    <property type="entry name" value="Cation_transp_ATPase_P-type"/>
</dbReference>
<organism evidence="13 14">
    <name type="scientific">Methylomirabilis oxygeniifera</name>
    <dbReference type="NCBI Taxonomy" id="671143"/>
    <lineage>
        <taxon>Bacteria</taxon>
        <taxon>Candidatus Methylomirabilota</taxon>
        <taxon>Candidatus Methylomirabilia</taxon>
        <taxon>Candidatus Methylomirabilales</taxon>
        <taxon>Candidatus Methylomirabilaceae</taxon>
        <taxon>Candidatus Methylomirabilis</taxon>
    </lineage>
</organism>
<keyword evidence="3" id="KW-1003">Cell membrane</keyword>
<dbReference type="PATRIC" id="fig|671143.5.peg.971"/>
<gene>
    <name evidence="13" type="ORF">DAMO_1109</name>
</gene>
<dbReference type="STRING" id="671143.DAMO_1109"/>
<dbReference type="Pfam" id="PF00689">
    <property type="entry name" value="Cation_ATPase_C"/>
    <property type="match status" value="1"/>
</dbReference>
<dbReference type="Gene3D" id="2.70.150.10">
    <property type="entry name" value="Calcium-transporting ATPase, cytoplasmic transduction domain A"/>
    <property type="match status" value="1"/>
</dbReference>
<dbReference type="SUPFAM" id="SSF81653">
    <property type="entry name" value="Calcium ATPase, transduction domain A"/>
    <property type="match status" value="1"/>
</dbReference>
<dbReference type="EMBL" id="FP565575">
    <property type="protein sequence ID" value="CBE68169.1"/>
    <property type="molecule type" value="Genomic_DNA"/>
</dbReference>
<dbReference type="SFLD" id="SFLDF00027">
    <property type="entry name" value="p-type_atpase"/>
    <property type="match status" value="1"/>
</dbReference>
<dbReference type="Gene3D" id="3.40.50.1000">
    <property type="entry name" value="HAD superfamily/HAD-like"/>
    <property type="match status" value="1"/>
</dbReference>
<dbReference type="eggNOG" id="COG0474">
    <property type="taxonomic scope" value="Bacteria"/>
</dbReference>
<evidence type="ECO:0000256" key="9">
    <source>
        <dbReference type="ARBA" id="ARBA00023136"/>
    </source>
</evidence>
<dbReference type="GO" id="GO:0005524">
    <property type="term" value="F:ATP binding"/>
    <property type="evidence" value="ECO:0007669"/>
    <property type="project" value="UniProtKB-KW"/>
</dbReference>
<keyword evidence="6" id="KW-0067">ATP-binding</keyword>
<dbReference type="SUPFAM" id="SSF81660">
    <property type="entry name" value="Metal cation-transporting ATPase, ATP-binding domain N"/>
    <property type="match status" value="1"/>
</dbReference>
<evidence type="ECO:0000256" key="6">
    <source>
        <dbReference type="ARBA" id="ARBA00022840"/>
    </source>
</evidence>
<keyword evidence="9 11" id="KW-0472">Membrane</keyword>
<dbReference type="SFLD" id="SFLDG00002">
    <property type="entry name" value="C1.7:_P-type_atpase_like"/>
    <property type="match status" value="1"/>
</dbReference>
<dbReference type="InterPro" id="IPR059000">
    <property type="entry name" value="ATPase_P-type_domA"/>
</dbReference>
<reference evidence="13 14" key="1">
    <citation type="journal article" date="2010" name="Nature">
        <title>Nitrite-driven anaerobic methane oxidation by oxygenic bacteria.</title>
        <authorList>
            <person name="Ettwig K.F."/>
            <person name="Butler M.K."/>
            <person name="Le Paslier D."/>
            <person name="Pelletier E."/>
            <person name="Mangenot S."/>
            <person name="Kuypers M.M.M."/>
            <person name="Schreiber F."/>
            <person name="Dutilh B.E."/>
            <person name="Zedelius J."/>
            <person name="de Beer D."/>
            <person name="Gloerich J."/>
            <person name="Wessels H.J.C.T."/>
            <person name="van Allen T."/>
            <person name="Luesken F."/>
            <person name="Wu M."/>
            <person name="van de Pas-Schoonen K.T."/>
            <person name="Op den Camp H.J.M."/>
            <person name="Janssen-Megens E.M."/>
            <person name="Francoijs K-J."/>
            <person name="Stunnenberg H."/>
            <person name="Weissenbach J."/>
            <person name="Jetten M.S.M."/>
            <person name="Strous M."/>
        </authorList>
    </citation>
    <scope>NUCLEOTIDE SEQUENCE [LARGE SCALE GENOMIC DNA]</scope>
</reference>
<dbReference type="InterPro" id="IPR001757">
    <property type="entry name" value="P_typ_ATPase"/>
</dbReference>
<dbReference type="InterPro" id="IPR004014">
    <property type="entry name" value="ATPase_P-typ_cation-transptr_N"/>
</dbReference>
<dbReference type="Gene3D" id="1.20.1110.10">
    <property type="entry name" value="Calcium-transporting ATPase, transmembrane domain"/>
    <property type="match status" value="1"/>
</dbReference>
<keyword evidence="8 11" id="KW-1133">Transmembrane helix</keyword>
<dbReference type="GO" id="GO:0016887">
    <property type="term" value="F:ATP hydrolysis activity"/>
    <property type="evidence" value="ECO:0007669"/>
    <property type="project" value="InterPro"/>
</dbReference>
<dbReference type="InterPro" id="IPR023299">
    <property type="entry name" value="ATPase_P-typ_cyto_dom_N"/>
</dbReference>
<keyword evidence="7" id="KW-1278">Translocase</keyword>
<dbReference type="Pfam" id="PF19991">
    <property type="entry name" value="HMA_2"/>
    <property type="match status" value="1"/>
</dbReference>
<dbReference type="Pfam" id="PF00122">
    <property type="entry name" value="E1-E2_ATPase"/>
    <property type="match status" value="1"/>
</dbReference>
<dbReference type="AlphaFoldDB" id="D5MEJ2"/>
<sequence>MVQAVHNQVKGRIRLRVSGLYRSQMLKGYLESRLHQVKGIKNASASVLTGNLLIVFNSDHTTKTVTVLIRGIVSEYSDQPFNGKRLPHTARPATSPTSPVERRAVHPWHALEIDSALTILSATRSGLSEESVRERLTQYGPNVLPEALRRSRFGILIDQFASLPVALLAAAAALSFVTGGVADALVILGVVCINATIGYVTESQTEDTLHSLKKLVTPSAAVIRDGALLTIRAEEVVIGDLLALRPGSYVAADARIVDSRYLYVDESALTGENMPALKTAESILAAAVPLADRINMVYMGTLVTGGEGLAVVVATGGVTEMGQIQILTGEAVPPETPMERRLRQIGNHSVWLGGLACVLVFVIGLLRGYGFVRMFKIAISLAVAAVPEGLSTVATTTLALGIRSMRRHHVLIRYLHAVETLGSVQTICLDKTGTITMNRMSVVAIHTSLQTITITEGRFVSGEVTINPFTCDELLRLVHASVLCNETVVSHLGEECVLTGSPTENALVHLAVSAGIDVLKIRERYPLLKMTQRSENRNYMTTLHRSDSPSRLLAVKGSPREVLDMCQWYLKDGQQIPLSEEIRATIENENERMAGDSLRVLGLAYAHQDHAEDGGHVGHGLIWLGLVGMADPIRNGVKELIPRFHQAGIDTVMITGDQSPTAYAIGKSLNLGGNGSLEILDSTHLATVDPQVMEALSKKVHVFSRVSPANKLQIVQALQRAGRVVAMTGDGINDGPALKAADIGIAMGHAGTDVAREVADVVLENDDLETMIVAISHGRTTYNNIRKAVHFLLATNASELLVMSAAMTVGLGEPLNPMQLLWINLISDIFPGLALALEPPEPDVLSRPPRNPHEPILSTADLKRIAYEAGVISAGSMGAYTYGILRYGMGPQAGTMAFVTLVLGQLLHALSCRSERHTIYDPPAARTPLPPNRYLQLALGGSFAVQAATLTVPGLRSLLSIAPLGVVDALVVGGGALIPFLVNEATKLRIHPTTNNHTTTGPAIVCVSDASVHSFPGSSFPRKRESRVEGLDSGSSSE</sequence>
<evidence type="ECO:0000256" key="8">
    <source>
        <dbReference type="ARBA" id="ARBA00022989"/>
    </source>
</evidence>
<evidence type="ECO:0000256" key="4">
    <source>
        <dbReference type="ARBA" id="ARBA00022692"/>
    </source>
</evidence>
<feature type="transmembrane region" description="Helical" evidence="11">
    <location>
        <begin position="350"/>
        <end position="371"/>
    </location>
</feature>
<keyword evidence="5" id="KW-0547">Nucleotide-binding</keyword>
<evidence type="ECO:0000256" key="2">
    <source>
        <dbReference type="ARBA" id="ARBA00005675"/>
    </source>
</evidence>
<dbReference type="Pfam" id="PF00690">
    <property type="entry name" value="Cation_ATPase_N"/>
    <property type="match status" value="1"/>
</dbReference>
<dbReference type="SUPFAM" id="SSF56784">
    <property type="entry name" value="HAD-like"/>
    <property type="match status" value="1"/>
</dbReference>
<feature type="domain" description="Cation-transporting P-type ATPase N-terminal" evidence="12">
    <location>
        <begin position="107"/>
        <end position="180"/>
    </location>
</feature>
<dbReference type="InterPro" id="IPR006068">
    <property type="entry name" value="ATPase_P-typ_cation-transptr_C"/>
</dbReference>
<dbReference type="NCBIfam" id="TIGR01494">
    <property type="entry name" value="ATPase_P-type"/>
    <property type="match status" value="2"/>
</dbReference>
<dbReference type="PANTHER" id="PTHR43294">
    <property type="entry name" value="SODIUM/POTASSIUM-TRANSPORTING ATPASE SUBUNIT ALPHA"/>
    <property type="match status" value="1"/>
</dbReference>
<dbReference type="SUPFAM" id="SSF81665">
    <property type="entry name" value="Calcium ATPase, transmembrane domain M"/>
    <property type="match status" value="1"/>
</dbReference>
<evidence type="ECO:0000256" key="7">
    <source>
        <dbReference type="ARBA" id="ARBA00022967"/>
    </source>
</evidence>
<dbReference type="Gene3D" id="3.40.1110.10">
    <property type="entry name" value="Calcium-transporting ATPase, cytoplasmic domain N"/>
    <property type="match status" value="1"/>
</dbReference>
<dbReference type="GO" id="GO:0005886">
    <property type="term" value="C:plasma membrane"/>
    <property type="evidence" value="ECO:0007669"/>
    <property type="project" value="UniProtKB-SubCell"/>
</dbReference>
<dbReference type="InterPro" id="IPR018303">
    <property type="entry name" value="ATPase_P-typ_P_site"/>
</dbReference>
<evidence type="ECO:0000256" key="3">
    <source>
        <dbReference type="ARBA" id="ARBA00022475"/>
    </source>
</evidence>
<accession>D5MEJ2</accession>
<feature type="transmembrane region" description="Helical" evidence="11">
    <location>
        <begin position="160"/>
        <end position="178"/>
    </location>
</feature>
<dbReference type="KEGG" id="mox:DAMO_1109"/>
<dbReference type="PROSITE" id="PS00154">
    <property type="entry name" value="ATPASE_E1_E2"/>
    <property type="match status" value="1"/>
</dbReference>
<dbReference type="SMART" id="SM00831">
    <property type="entry name" value="Cation_ATPase_N"/>
    <property type="match status" value="1"/>
</dbReference>
<protein>
    <submittedName>
        <fullName evidence="13">Cation-transporting ATPase</fullName>
    </submittedName>
</protein>
<name>D5MEJ2_METO1</name>
<evidence type="ECO:0000256" key="1">
    <source>
        <dbReference type="ARBA" id="ARBA00004651"/>
    </source>
</evidence>
<dbReference type="InterPro" id="IPR036412">
    <property type="entry name" value="HAD-like_sf"/>
</dbReference>
<dbReference type="InterPro" id="IPR023298">
    <property type="entry name" value="ATPase_P-typ_TM_dom_sf"/>
</dbReference>
<dbReference type="PRINTS" id="PR00119">
    <property type="entry name" value="CATATPASE"/>
</dbReference>
<evidence type="ECO:0000259" key="12">
    <source>
        <dbReference type="SMART" id="SM00831"/>
    </source>
</evidence>
<keyword evidence="4 11" id="KW-0812">Transmembrane</keyword>
<evidence type="ECO:0000313" key="14">
    <source>
        <dbReference type="Proteomes" id="UP000006898"/>
    </source>
</evidence>
<dbReference type="SFLD" id="SFLDS00003">
    <property type="entry name" value="Haloacid_Dehalogenase"/>
    <property type="match status" value="1"/>
</dbReference>
<feature type="region of interest" description="Disordered" evidence="10">
    <location>
        <begin position="1015"/>
        <end position="1038"/>
    </location>
</feature>
<evidence type="ECO:0000256" key="5">
    <source>
        <dbReference type="ARBA" id="ARBA00022741"/>
    </source>
</evidence>
<dbReference type="InterPro" id="IPR044492">
    <property type="entry name" value="P_typ_ATPase_HD_dom"/>
</dbReference>
<dbReference type="InterPro" id="IPR023214">
    <property type="entry name" value="HAD_sf"/>
</dbReference>
<dbReference type="PRINTS" id="PR00120">
    <property type="entry name" value="HATPASE"/>
</dbReference>
<comment type="similarity">
    <text evidence="2">Belongs to the cation transport ATPase (P-type) (TC 3.A.3) family. Type IIA subfamily.</text>
</comment>